<sequence>MAGANYIALKRALDKLSGQSQQQAANERRKQLMAAFVKRTTGVRTEAEEARQAKTLKPKENKKALKKAPPSKKEAAAKKPSKQDKLADQQEIYRLKHQLATARQGLVAQQDAIQQLKQKVLDEQTATAHWQAQYQAAHATMRTIQAANVSRQRTAQSLQDKNRNLSKTVTQQRAANASLQRTLDKTTDQVKSLRGQWIAHNQDTYITAYRLWQQEQSPYRILKEEVIPRLQSQIKGLHTRIQTQQEEMDSLTRAFANEARWRPTAKVAVDIFAPLVTPAQLKEILKIINHDRAKPIVYHHPRAVPVPPRPANIPMTDAVRVKVTSPDKQADTLVKDLLAHTTDTTPTETHSENAAPSKKILHLALDRYSKKSNVRPAKAKTADEPVPLPDWLENPALFQNIDVHILTWQDARGVRSQLKALGANVHVERPDAISLSQIHAIAYGDPAAIIIADRTKAHHATVQAMKDIQADTATAHAAALIADKGIGVTSTLRSIYDILLGRWSRDRPTGESPSE</sequence>
<evidence type="ECO:0000313" key="3">
    <source>
        <dbReference type="Proteomes" id="UP000030647"/>
    </source>
</evidence>
<keyword evidence="3" id="KW-1185">Reference proteome</keyword>
<feature type="region of interest" description="Disordered" evidence="1">
    <location>
        <begin position="155"/>
        <end position="178"/>
    </location>
</feature>
<feature type="region of interest" description="Disordered" evidence="1">
    <location>
        <begin position="42"/>
        <end position="86"/>
    </location>
</feature>
<dbReference type="AlphaFoldDB" id="U4TNY3"/>
<dbReference type="EMBL" id="KI271589">
    <property type="protein sequence ID" value="ERL65155.1"/>
    <property type="molecule type" value="Genomic_DNA"/>
</dbReference>
<feature type="compositionally biased region" description="Basic and acidic residues" evidence="1">
    <location>
        <begin position="45"/>
        <end position="63"/>
    </location>
</feature>
<feature type="compositionally biased region" description="Basic and acidic residues" evidence="1">
    <location>
        <begin position="71"/>
        <end position="86"/>
    </location>
</feature>
<protein>
    <submittedName>
        <fullName evidence="2">Uncharacterized protein</fullName>
    </submittedName>
</protein>
<dbReference type="HOGENOM" id="CLU_528726_0_0_9"/>
<dbReference type="RefSeq" id="WP_022529678.1">
    <property type="nucleotide sequence ID" value="NZ_KI271589.1"/>
</dbReference>
<proteinExistence type="predicted"/>
<evidence type="ECO:0000256" key="1">
    <source>
        <dbReference type="SAM" id="MobiDB-lite"/>
    </source>
</evidence>
<name>U4TNY3_9LACO</name>
<organism evidence="2 3">
    <name type="scientific">Schleiferilactobacillus shenzhenensis LY-73</name>
    <dbReference type="NCBI Taxonomy" id="1231336"/>
    <lineage>
        <taxon>Bacteria</taxon>
        <taxon>Bacillati</taxon>
        <taxon>Bacillota</taxon>
        <taxon>Bacilli</taxon>
        <taxon>Lactobacillales</taxon>
        <taxon>Lactobacillaceae</taxon>
        <taxon>Schleiferilactobacillus</taxon>
    </lineage>
</organism>
<gene>
    <name evidence="2" type="ORF">L248_3093</name>
</gene>
<reference evidence="3" key="1">
    <citation type="journal article" date="2013" name="Genome Announc.">
        <title>Whole-Genome Sequencing of Lactobacillus shenzhenensis Strain LY-73T.</title>
        <authorList>
            <person name="Lin Z."/>
            <person name="Liu Z."/>
            <person name="Yang R."/>
            <person name="Zou Y."/>
            <person name="Wan D."/>
            <person name="Chen J."/>
            <person name="Guo M."/>
            <person name="Zhao J."/>
            <person name="Fang C."/>
            <person name="Yang R."/>
            <person name="Liu F."/>
        </authorList>
    </citation>
    <scope>NUCLEOTIDE SEQUENCE [LARGE SCALE GENOMIC DNA]</scope>
    <source>
        <strain evidence="3">LY-73</strain>
    </source>
</reference>
<dbReference type="OrthoDB" id="2285521at2"/>
<accession>U4TNY3</accession>
<dbReference type="Proteomes" id="UP000030647">
    <property type="component" value="Unassembled WGS sequence"/>
</dbReference>
<dbReference type="eggNOG" id="ENOG5030B1Q">
    <property type="taxonomic scope" value="Bacteria"/>
</dbReference>
<evidence type="ECO:0000313" key="2">
    <source>
        <dbReference type="EMBL" id="ERL65155.1"/>
    </source>
</evidence>